<evidence type="ECO:0000313" key="3">
    <source>
        <dbReference type="EMBL" id="OZI23874.1"/>
    </source>
</evidence>
<dbReference type="Proteomes" id="UP000216857">
    <property type="component" value="Unassembled WGS sequence"/>
</dbReference>
<dbReference type="InterPro" id="IPR050229">
    <property type="entry name" value="GlpE_sulfurtransferase"/>
</dbReference>
<comment type="caution">
    <text evidence="3">The sequence shown here is derived from an EMBL/GenBank/DDBJ whole genome shotgun (WGS) entry which is preliminary data.</text>
</comment>
<accession>A0A261RFS3</accession>
<protein>
    <recommendedName>
        <fullName evidence="2">Rhodanese domain-containing protein</fullName>
    </recommendedName>
</protein>
<dbReference type="PANTHER" id="PTHR43031">
    <property type="entry name" value="FAD-DEPENDENT OXIDOREDUCTASE"/>
    <property type="match status" value="1"/>
</dbReference>
<dbReference type="InterPro" id="IPR001763">
    <property type="entry name" value="Rhodanese-like_dom"/>
</dbReference>
<dbReference type="Pfam" id="PF00581">
    <property type="entry name" value="Rhodanese"/>
    <property type="match status" value="3"/>
</dbReference>
<evidence type="ECO:0000313" key="4">
    <source>
        <dbReference type="Proteomes" id="UP000216857"/>
    </source>
</evidence>
<dbReference type="OrthoDB" id="9789585at2"/>
<keyword evidence="4" id="KW-1185">Reference proteome</keyword>
<dbReference type="EMBL" id="NEVJ01000002">
    <property type="protein sequence ID" value="OZI23874.1"/>
    <property type="molecule type" value="Genomic_DNA"/>
</dbReference>
<proteinExistence type="predicted"/>
<gene>
    <name evidence="3" type="ORF">CAL26_10705</name>
</gene>
<feature type="region of interest" description="Disordered" evidence="1">
    <location>
        <begin position="1"/>
        <end position="22"/>
    </location>
</feature>
<feature type="domain" description="Rhodanese" evidence="2">
    <location>
        <begin position="35"/>
        <end position="125"/>
    </location>
</feature>
<dbReference type="Gene3D" id="3.40.250.10">
    <property type="entry name" value="Rhodanese-like domain"/>
    <property type="match status" value="4"/>
</dbReference>
<evidence type="ECO:0000259" key="2">
    <source>
        <dbReference type="PROSITE" id="PS50206"/>
    </source>
</evidence>
<reference evidence="3" key="1">
    <citation type="submission" date="2017-05" db="EMBL/GenBank/DDBJ databases">
        <title>Complete and WGS of Bordetella genogroups.</title>
        <authorList>
            <person name="Spilker T."/>
            <person name="Lipuma J."/>
        </authorList>
    </citation>
    <scope>NUCLEOTIDE SEQUENCE</scope>
    <source>
        <strain evidence="3">AU21707</strain>
    </source>
</reference>
<feature type="domain" description="Rhodanese" evidence="2">
    <location>
        <begin position="158"/>
        <end position="249"/>
    </location>
</feature>
<feature type="domain" description="Rhodanese" evidence="2">
    <location>
        <begin position="294"/>
        <end position="381"/>
    </location>
</feature>
<feature type="compositionally biased region" description="Pro residues" evidence="1">
    <location>
        <begin position="11"/>
        <end position="21"/>
    </location>
</feature>
<dbReference type="SMART" id="SM00450">
    <property type="entry name" value="RHOD"/>
    <property type="match status" value="4"/>
</dbReference>
<dbReference type="PROSITE" id="PS50206">
    <property type="entry name" value="RHODANESE_3"/>
    <property type="match status" value="4"/>
</dbReference>
<organism evidence="3 4">
    <name type="scientific">Bordetella genomosp. 9</name>
    <dbReference type="NCBI Taxonomy" id="1416803"/>
    <lineage>
        <taxon>Bacteria</taxon>
        <taxon>Pseudomonadati</taxon>
        <taxon>Pseudomonadota</taxon>
        <taxon>Betaproteobacteria</taxon>
        <taxon>Burkholderiales</taxon>
        <taxon>Alcaligenaceae</taxon>
        <taxon>Bordetella</taxon>
    </lineage>
</organism>
<sequence>MTIEDYSSMPLSPPEQEPPRAPSVSAAELKAMLSDGHELAVVDVSEEGQFGMGHMLLAVNIPYSLLELQAPTLVPRKTCRVVVVDHGGGIAARAARRLRTMGYTDVSVLDGGIAAWEQAGHQIFQGTYVASKAFGEWVEHHFHTPSIGPEELAALLDRQADIRVLDPRTVNEHAANHVPRAVSCPSAELIYRFDDLVPSPDTMVVVACGGRTRGIIGAQSLINAGVPNRVVALADGNHGWKLAGLPLEAGLLQGYESPTPENRRRADERAARIRREHHITQLDHSTVRQWLADPDRTTLLLDVRTAEEYHAGHYEGARHAPGGQLLQATDRWLGTLGARIVVIDTDGTRSAVVCHWLRCMNWDAYTLVYEAGAGQASEPDTAAQALANAGAKSADEAARVTVEPVERPDGHAIGAGTDAARIDPREAYAAMRQGAIAISFDRSADYLQAHPAGALWASRAALDTVAELLRQGRALVLFSRDGRAAELAAMDLRELASDPDRQVKVVRGGTQAWQDAGHAIASKDEEALPQEARIDTLYWMHDRRRGNKEAMQRYLNWEKGLLAQLERDGYTFTMPASTR</sequence>
<dbReference type="InterPro" id="IPR036873">
    <property type="entry name" value="Rhodanese-like_dom_sf"/>
</dbReference>
<dbReference type="PANTHER" id="PTHR43031:SF1">
    <property type="entry name" value="PYRIDINE NUCLEOTIDE-DISULPHIDE OXIDOREDUCTASE"/>
    <property type="match status" value="1"/>
</dbReference>
<dbReference type="AlphaFoldDB" id="A0A261RFS3"/>
<evidence type="ECO:0000256" key="1">
    <source>
        <dbReference type="SAM" id="MobiDB-lite"/>
    </source>
</evidence>
<dbReference type="SUPFAM" id="SSF52821">
    <property type="entry name" value="Rhodanese/Cell cycle control phosphatase"/>
    <property type="match status" value="4"/>
</dbReference>
<name>A0A261RFS3_9BORD</name>
<feature type="domain" description="Rhodanese" evidence="2">
    <location>
        <begin position="444"/>
        <end position="522"/>
    </location>
</feature>